<dbReference type="SUPFAM" id="SSF52980">
    <property type="entry name" value="Restriction endonuclease-like"/>
    <property type="match status" value="1"/>
</dbReference>
<dbReference type="InterPro" id="IPR008538">
    <property type="entry name" value="Uma2"/>
</dbReference>
<dbReference type="Pfam" id="PF05685">
    <property type="entry name" value="Uma2"/>
    <property type="match status" value="1"/>
</dbReference>
<organism evidence="2 3">
    <name type="scientific">Streptomyces cinnamoneus</name>
    <name type="common">Streptoverticillium cinnamoneum</name>
    <dbReference type="NCBI Taxonomy" id="53446"/>
    <lineage>
        <taxon>Bacteria</taxon>
        <taxon>Bacillati</taxon>
        <taxon>Actinomycetota</taxon>
        <taxon>Actinomycetes</taxon>
        <taxon>Kitasatosporales</taxon>
        <taxon>Streptomycetaceae</taxon>
        <taxon>Streptomyces</taxon>
        <taxon>Streptomyces cinnamoneus group</taxon>
    </lineage>
</organism>
<dbReference type="EMBL" id="BMVB01000021">
    <property type="protein sequence ID" value="GHC65995.1"/>
    <property type="molecule type" value="Genomic_DNA"/>
</dbReference>
<evidence type="ECO:0000313" key="3">
    <source>
        <dbReference type="Proteomes" id="UP000646244"/>
    </source>
</evidence>
<sequence>MPRACAKARSLVRGKRAFVRAWGCGGFVDSEIRQGRCLMVAVKDSTELDEMFDLIEAMNVPQGYRAEIIEGEIVLNPQRETHSTIIRMLTRSLEDARGMDYPGILWDVRVDFPGCLNGFAPDVALVREGARKNEKDLYRYQDLDLVAEVVSRSSRRDDFGAKLKTYAVAGVPTYLIADPKTGLVHVYHAPGDDEYTDETTYTFKSKFTLPYPEIPIDTSLWPRD</sequence>
<feature type="domain" description="Putative restriction endonuclease" evidence="1">
    <location>
        <begin position="56"/>
        <end position="205"/>
    </location>
</feature>
<proteinExistence type="predicted"/>
<dbReference type="Proteomes" id="UP000646244">
    <property type="component" value="Unassembled WGS sequence"/>
</dbReference>
<dbReference type="AlphaFoldDB" id="A0A918TYI6"/>
<name>A0A918TYI6_STRCJ</name>
<dbReference type="PANTHER" id="PTHR35400:SF3">
    <property type="entry name" value="SLL1072 PROTEIN"/>
    <property type="match status" value="1"/>
</dbReference>
<dbReference type="InterPro" id="IPR011335">
    <property type="entry name" value="Restrct_endonuc-II-like"/>
</dbReference>
<dbReference type="Gene3D" id="3.90.1570.10">
    <property type="entry name" value="tt1808, chain A"/>
    <property type="match status" value="1"/>
</dbReference>
<reference evidence="2" key="2">
    <citation type="submission" date="2020-09" db="EMBL/GenBank/DDBJ databases">
        <authorList>
            <person name="Sun Q."/>
            <person name="Ohkuma M."/>
        </authorList>
    </citation>
    <scope>NUCLEOTIDE SEQUENCE</scope>
    <source>
        <strain evidence="2">JCM 4633</strain>
    </source>
</reference>
<accession>A0A918TYI6</accession>
<evidence type="ECO:0000313" key="2">
    <source>
        <dbReference type="EMBL" id="GHC65995.1"/>
    </source>
</evidence>
<dbReference type="CDD" id="cd06260">
    <property type="entry name" value="DUF820-like"/>
    <property type="match status" value="1"/>
</dbReference>
<gene>
    <name evidence="2" type="ORF">GCM10010507_49530</name>
</gene>
<comment type="caution">
    <text evidence="2">The sequence shown here is derived from an EMBL/GenBank/DDBJ whole genome shotgun (WGS) entry which is preliminary data.</text>
</comment>
<evidence type="ECO:0000259" key="1">
    <source>
        <dbReference type="Pfam" id="PF05685"/>
    </source>
</evidence>
<dbReference type="InterPro" id="IPR012296">
    <property type="entry name" value="Nuclease_put_TT1808"/>
</dbReference>
<dbReference type="PANTHER" id="PTHR35400">
    <property type="entry name" value="SLR1083 PROTEIN"/>
    <property type="match status" value="1"/>
</dbReference>
<reference evidence="2" key="1">
    <citation type="journal article" date="2014" name="Int. J. Syst. Evol. Microbiol.">
        <title>Complete genome sequence of Corynebacterium casei LMG S-19264T (=DSM 44701T), isolated from a smear-ripened cheese.</title>
        <authorList>
            <consortium name="US DOE Joint Genome Institute (JGI-PGF)"/>
            <person name="Walter F."/>
            <person name="Albersmeier A."/>
            <person name="Kalinowski J."/>
            <person name="Ruckert C."/>
        </authorList>
    </citation>
    <scope>NUCLEOTIDE SEQUENCE</scope>
    <source>
        <strain evidence="2">JCM 4633</strain>
    </source>
</reference>
<protein>
    <recommendedName>
        <fullName evidence="1">Putative restriction endonuclease domain-containing protein</fullName>
    </recommendedName>
</protein>